<feature type="region of interest" description="Disordered" evidence="1">
    <location>
        <begin position="44"/>
        <end position="83"/>
    </location>
</feature>
<dbReference type="EMBL" id="KV417279">
    <property type="protein sequence ID" value="KZO97604.1"/>
    <property type="molecule type" value="Genomic_DNA"/>
</dbReference>
<name>A0A167NDP1_CALVF</name>
<feature type="region of interest" description="Disordered" evidence="1">
    <location>
        <begin position="1"/>
        <end position="30"/>
    </location>
</feature>
<evidence type="ECO:0000256" key="1">
    <source>
        <dbReference type="SAM" id="MobiDB-lite"/>
    </source>
</evidence>
<evidence type="ECO:0000313" key="2">
    <source>
        <dbReference type="EMBL" id="KZO97604.1"/>
    </source>
</evidence>
<evidence type="ECO:0000313" key="3">
    <source>
        <dbReference type="Proteomes" id="UP000076738"/>
    </source>
</evidence>
<feature type="compositionally biased region" description="Basic and acidic residues" evidence="1">
    <location>
        <begin position="131"/>
        <end position="141"/>
    </location>
</feature>
<sequence>MADYLVPLDGFRAAREKQRKARRRDRGGIFQPLEKNGLLDVLMARRKSGRVPRPDKSSSPVRAEEDASDQPRKRKVSEAGVRKEKWIDLSAVGTRAKKVLKVDKPRPQRRSTIIRKVSKATTEVGTSGGDGEDRGDVEPPKLRRPSKKTLQDGPSSKLSHNRSGSASREKALPPAPMEETPYLEPDMAWEELDAEPSPPPISSTISKRRRTSRADDEAAAPSRIKSAMADPAPRVRKRKQEDVSLVPSWDAEQSPQPVLKKRRKSPEPVEDESPPKRRPKLVTRAKVTTYANVDEETPMHRQVETTKAKKSRIPKDIMDDTDGKANGVKRKLKDTVDTAPKVSKPSRNTKVHVEEDEELPPWQMIEPASPEYDISVSIKDGPSATVAAVTKRSNIQVDGSDDSPPPPKPRKKRGIEVIIIHNPPPVVRRRKRTANKSNKASSIAKENSARKKASKKMQDSSDEDDTVVQAASRGQPLDDKTNAEVTTMRRKRKLGKVPDAVWELAKYGSRRHTVFVRPPSDGEEDELDMLSS</sequence>
<protein>
    <submittedName>
        <fullName evidence="2">Uncharacterized protein</fullName>
    </submittedName>
</protein>
<gene>
    <name evidence="2" type="ORF">CALVIDRAFT_597512</name>
</gene>
<feature type="compositionally biased region" description="Basic and acidic residues" evidence="1">
    <location>
        <begin position="297"/>
        <end position="323"/>
    </location>
</feature>
<organism evidence="2 3">
    <name type="scientific">Calocera viscosa (strain TUFC12733)</name>
    <dbReference type="NCBI Taxonomy" id="1330018"/>
    <lineage>
        <taxon>Eukaryota</taxon>
        <taxon>Fungi</taxon>
        <taxon>Dikarya</taxon>
        <taxon>Basidiomycota</taxon>
        <taxon>Agaricomycotina</taxon>
        <taxon>Dacrymycetes</taxon>
        <taxon>Dacrymycetales</taxon>
        <taxon>Dacrymycetaceae</taxon>
        <taxon>Calocera</taxon>
    </lineage>
</organism>
<keyword evidence="3" id="KW-1185">Reference proteome</keyword>
<feature type="compositionally biased region" description="Polar residues" evidence="1">
    <location>
        <begin position="152"/>
        <end position="166"/>
    </location>
</feature>
<feature type="region of interest" description="Disordered" evidence="1">
    <location>
        <begin position="383"/>
        <end position="495"/>
    </location>
</feature>
<proteinExistence type="predicted"/>
<feature type="compositionally biased region" description="Basic and acidic residues" evidence="1">
    <location>
        <begin position="52"/>
        <end position="83"/>
    </location>
</feature>
<accession>A0A167NDP1</accession>
<feature type="compositionally biased region" description="Basic residues" evidence="1">
    <location>
        <begin position="107"/>
        <end position="118"/>
    </location>
</feature>
<feature type="compositionally biased region" description="Polar residues" evidence="1">
    <location>
        <begin position="435"/>
        <end position="445"/>
    </location>
</feature>
<dbReference type="Proteomes" id="UP000076738">
    <property type="component" value="Unassembled WGS sequence"/>
</dbReference>
<dbReference type="AlphaFoldDB" id="A0A167NDP1"/>
<feature type="region of interest" description="Disordered" evidence="1">
    <location>
        <begin position="96"/>
        <end position="366"/>
    </location>
</feature>
<reference evidence="2 3" key="1">
    <citation type="journal article" date="2016" name="Mol. Biol. Evol.">
        <title>Comparative Genomics of Early-Diverging Mushroom-Forming Fungi Provides Insights into the Origins of Lignocellulose Decay Capabilities.</title>
        <authorList>
            <person name="Nagy L.G."/>
            <person name="Riley R."/>
            <person name="Tritt A."/>
            <person name="Adam C."/>
            <person name="Daum C."/>
            <person name="Floudas D."/>
            <person name="Sun H."/>
            <person name="Yadav J.S."/>
            <person name="Pangilinan J."/>
            <person name="Larsson K.H."/>
            <person name="Matsuura K."/>
            <person name="Barry K."/>
            <person name="Labutti K."/>
            <person name="Kuo R."/>
            <person name="Ohm R.A."/>
            <person name="Bhattacharya S.S."/>
            <person name="Shirouzu T."/>
            <person name="Yoshinaga Y."/>
            <person name="Martin F.M."/>
            <person name="Grigoriev I.V."/>
            <person name="Hibbett D.S."/>
        </authorList>
    </citation>
    <scope>NUCLEOTIDE SEQUENCE [LARGE SCALE GENOMIC DNA]</scope>
    <source>
        <strain evidence="2 3">TUFC12733</strain>
    </source>
</reference>